<organism evidence="1">
    <name type="scientific">marine sediment metagenome</name>
    <dbReference type="NCBI Taxonomy" id="412755"/>
    <lineage>
        <taxon>unclassified sequences</taxon>
        <taxon>metagenomes</taxon>
        <taxon>ecological metagenomes</taxon>
    </lineage>
</organism>
<feature type="non-terminal residue" evidence="1">
    <location>
        <position position="1"/>
    </location>
</feature>
<dbReference type="Gene3D" id="3.40.50.300">
    <property type="entry name" value="P-loop containing nucleotide triphosphate hydrolases"/>
    <property type="match status" value="1"/>
</dbReference>
<reference evidence="1" key="1">
    <citation type="journal article" date="2014" name="Front. Microbiol.">
        <title>High frequency of phylogenetically diverse reductive dehalogenase-homologous genes in deep subseafloor sedimentary metagenomes.</title>
        <authorList>
            <person name="Kawai M."/>
            <person name="Futagami T."/>
            <person name="Toyoda A."/>
            <person name="Takaki Y."/>
            <person name="Nishi S."/>
            <person name="Hori S."/>
            <person name="Arai W."/>
            <person name="Tsubouchi T."/>
            <person name="Morono Y."/>
            <person name="Uchiyama I."/>
            <person name="Ito T."/>
            <person name="Fujiyama A."/>
            <person name="Inagaki F."/>
            <person name="Takami H."/>
        </authorList>
    </citation>
    <scope>NUCLEOTIDE SEQUENCE</scope>
    <source>
        <strain evidence="1">Expedition CK06-06</strain>
    </source>
</reference>
<sequence length="253" mass="28501">RSFSRNRNGDLVAELDGFCMEGNVMIPVKGVKFNLNSLSMRTRIAKGLKESFEDVSGTWVDWERILADVSWRAIKFWRDGDAPEEIWPSEDDNLAPSYLLEPILYLNHPAVIFGEYSSLKSLVALAMAYMVQLPYHDNDLGLITAKESASCLYLDYEDDPSSFRKRWSALERGFGRGVQAILYRRMTAPLADSIEQLRNTISDKKVKLTIIDSLGPAARGNLNDPEPAIRYHAALRQLGVTSLTLAHTAKDQF</sequence>
<dbReference type="AlphaFoldDB" id="X1VJP5"/>
<feature type="non-terminal residue" evidence="1">
    <location>
        <position position="253"/>
    </location>
</feature>
<comment type="caution">
    <text evidence="1">The sequence shown here is derived from an EMBL/GenBank/DDBJ whole genome shotgun (WGS) entry which is preliminary data.</text>
</comment>
<dbReference type="EMBL" id="BARW01028767">
    <property type="protein sequence ID" value="GAJ15616.1"/>
    <property type="molecule type" value="Genomic_DNA"/>
</dbReference>
<dbReference type="SUPFAM" id="SSF52540">
    <property type="entry name" value="P-loop containing nucleoside triphosphate hydrolases"/>
    <property type="match status" value="1"/>
</dbReference>
<proteinExistence type="predicted"/>
<dbReference type="Pfam" id="PF13481">
    <property type="entry name" value="AAA_25"/>
    <property type="match status" value="1"/>
</dbReference>
<dbReference type="InterPro" id="IPR027417">
    <property type="entry name" value="P-loop_NTPase"/>
</dbReference>
<protein>
    <submittedName>
        <fullName evidence="1">Uncharacterized protein</fullName>
    </submittedName>
</protein>
<evidence type="ECO:0000313" key="1">
    <source>
        <dbReference type="EMBL" id="GAJ15616.1"/>
    </source>
</evidence>
<accession>X1VJP5</accession>
<gene>
    <name evidence="1" type="ORF">S12H4_46373</name>
</gene>
<name>X1VJP5_9ZZZZ</name>